<dbReference type="InterPro" id="IPR001940">
    <property type="entry name" value="Peptidase_S1C"/>
</dbReference>
<gene>
    <name evidence="5" type="ORF">PA7_41650</name>
</gene>
<dbReference type="InterPro" id="IPR036034">
    <property type="entry name" value="PDZ_sf"/>
</dbReference>
<dbReference type="Gene3D" id="2.40.10.10">
    <property type="entry name" value="Trypsin-like serine proteases"/>
    <property type="match status" value="2"/>
</dbReference>
<dbReference type="EMBL" id="BJVI01000066">
    <property type="protein sequence ID" value="GEL20328.1"/>
    <property type="molecule type" value="Genomic_DNA"/>
</dbReference>
<protein>
    <recommendedName>
        <fullName evidence="4">PDZ domain-containing protein</fullName>
    </recommendedName>
</protein>
<dbReference type="GO" id="GO:0004252">
    <property type="term" value="F:serine-type endopeptidase activity"/>
    <property type="evidence" value="ECO:0007669"/>
    <property type="project" value="InterPro"/>
</dbReference>
<dbReference type="PROSITE" id="PS51257">
    <property type="entry name" value="PROKAR_LIPOPROTEIN"/>
    <property type="match status" value="1"/>
</dbReference>
<dbReference type="Gene3D" id="2.30.42.10">
    <property type="match status" value="1"/>
</dbReference>
<sequence length="346" mass="33918">MREPGGGAGPVALVLAVLLVLGAGCTAGVTEAPGTTSPPAAAAPAPGTESGLADVVERLAPSVVTVRTDAGLGSGVVYRPDVVVTNAHVVGDARQVTVELADGSSSPGTVTATDVVTDLAVVRTERGGLPVPRYCTDLPRPGDTVLAIGSPLGFENTVTAGIVSGLNRQIPGSAGQTRALVDLIQVDAAISPGNSGGALLDATGCVIGINEAYIPPTAGAVSIGFAIPAATAVDVAEQLLADGTATHPFLGVSLGRLTPPIRQALGVQAEGGVLVLSVVPGGPAASAGVQPGDVVVGLAGREVGSLEDLLGALRDTEPGQQVPLAVVRDGERREVPVTIGSQSGPG</sequence>
<dbReference type="SMART" id="SM00228">
    <property type="entry name" value="PDZ"/>
    <property type="match status" value="1"/>
</dbReference>
<dbReference type="SUPFAM" id="SSF50494">
    <property type="entry name" value="Trypsin-like serine proteases"/>
    <property type="match status" value="1"/>
</dbReference>
<organism evidence="5 6">
    <name type="scientific">Pseudonocardia asaccharolytica DSM 44247 = NBRC 16224</name>
    <dbReference type="NCBI Taxonomy" id="1123024"/>
    <lineage>
        <taxon>Bacteria</taxon>
        <taxon>Bacillati</taxon>
        <taxon>Actinomycetota</taxon>
        <taxon>Actinomycetes</taxon>
        <taxon>Pseudonocardiales</taxon>
        <taxon>Pseudonocardiaceae</taxon>
        <taxon>Pseudonocardia</taxon>
    </lineage>
</organism>
<dbReference type="PROSITE" id="PS50106">
    <property type="entry name" value="PDZ"/>
    <property type="match status" value="1"/>
</dbReference>
<dbReference type="AlphaFoldDB" id="A0A511DBL4"/>
<evidence type="ECO:0000313" key="5">
    <source>
        <dbReference type="EMBL" id="GEL20328.1"/>
    </source>
</evidence>
<dbReference type="RefSeq" id="WP_245585774.1">
    <property type="nucleotide sequence ID" value="NZ_AUII01000044.1"/>
</dbReference>
<keyword evidence="2" id="KW-0645">Protease</keyword>
<dbReference type="STRING" id="1123024.GCA_000423625_04772"/>
<dbReference type="InterPro" id="IPR043504">
    <property type="entry name" value="Peptidase_S1_PA_chymotrypsin"/>
</dbReference>
<dbReference type="PRINTS" id="PR00834">
    <property type="entry name" value="PROTEASES2C"/>
</dbReference>
<evidence type="ECO:0000259" key="4">
    <source>
        <dbReference type="PROSITE" id="PS50106"/>
    </source>
</evidence>
<evidence type="ECO:0000256" key="2">
    <source>
        <dbReference type="ARBA" id="ARBA00022670"/>
    </source>
</evidence>
<dbReference type="Pfam" id="PF13180">
    <property type="entry name" value="PDZ_2"/>
    <property type="match status" value="1"/>
</dbReference>
<accession>A0A511DBL4</accession>
<feature type="domain" description="PDZ" evidence="4">
    <location>
        <begin position="251"/>
        <end position="316"/>
    </location>
</feature>
<reference evidence="5 6" key="1">
    <citation type="submission" date="2019-07" db="EMBL/GenBank/DDBJ databases">
        <title>Whole genome shotgun sequence of Pseudonocardia asaccharolytica NBRC 16224.</title>
        <authorList>
            <person name="Hosoyama A."/>
            <person name="Uohara A."/>
            <person name="Ohji S."/>
            <person name="Ichikawa N."/>
        </authorList>
    </citation>
    <scope>NUCLEOTIDE SEQUENCE [LARGE SCALE GENOMIC DNA]</scope>
    <source>
        <strain evidence="5 6">NBRC 16224</strain>
    </source>
</reference>
<dbReference type="SUPFAM" id="SSF50156">
    <property type="entry name" value="PDZ domain-like"/>
    <property type="match status" value="1"/>
</dbReference>
<dbReference type="Pfam" id="PF13365">
    <property type="entry name" value="Trypsin_2"/>
    <property type="match status" value="1"/>
</dbReference>
<dbReference type="InterPro" id="IPR051201">
    <property type="entry name" value="Chloro_Bact_Ser_Proteases"/>
</dbReference>
<dbReference type="InterPro" id="IPR009003">
    <property type="entry name" value="Peptidase_S1_PA"/>
</dbReference>
<dbReference type="InterPro" id="IPR001478">
    <property type="entry name" value="PDZ"/>
</dbReference>
<dbReference type="GO" id="GO:0006508">
    <property type="term" value="P:proteolysis"/>
    <property type="evidence" value="ECO:0007669"/>
    <property type="project" value="UniProtKB-KW"/>
</dbReference>
<keyword evidence="3" id="KW-0378">Hydrolase</keyword>
<name>A0A511DBL4_9PSEU</name>
<comment type="similarity">
    <text evidence="1">Belongs to the peptidase S1C family.</text>
</comment>
<dbReference type="PANTHER" id="PTHR43343:SF3">
    <property type="entry name" value="PROTEASE DO-LIKE 8, CHLOROPLASTIC"/>
    <property type="match status" value="1"/>
</dbReference>
<keyword evidence="6" id="KW-1185">Reference proteome</keyword>
<evidence type="ECO:0000256" key="3">
    <source>
        <dbReference type="ARBA" id="ARBA00022801"/>
    </source>
</evidence>
<evidence type="ECO:0000313" key="6">
    <source>
        <dbReference type="Proteomes" id="UP000321328"/>
    </source>
</evidence>
<evidence type="ECO:0000256" key="1">
    <source>
        <dbReference type="ARBA" id="ARBA00010541"/>
    </source>
</evidence>
<comment type="caution">
    <text evidence="5">The sequence shown here is derived from an EMBL/GenBank/DDBJ whole genome shotgun (WGS) entry which is preliminary data.</text>
</comment>
<dbReference type="PANTHER" id="PTHR43343">
    <property type="entry name" value="PEPTIDASE S12"/>
    <property type="match status" value="1"/>
</dbReference>
<proteinExistence type="inferred from homology"/>
<dbReference type="Proteomes" id="UP000321328">
    <property type="component" value="Unassembled WGS sequence"/>
</dbReference>